<organism evidence="1 2">
    <name type="scientific">Gracilibacillus oryzae</name>
    <dbReference type="NCBI Taxonomy" id="1672701"/>
    <lineage>
        <taxon>Bacteria</taxon>
        <taxon>Bacillati</taxon>
        <taxon>Bacillota</taxon>
        <taxon>Bacilli</taxon>
        <taxon>Bacillales</taxon>
        <taxon>Bacillaceae</taxon>
        <taxon>Gracilibacillus</taxon>
    </lineage>
</organism>
<dbReference type="OrthoDB" id="9814992at2"/>
<proteinExistence type="predicted"/>
<dbReference type="RefSeq" id="WP_153406454.1">
    <property type="nucleotide sequence ID" value="NZ_ML762446.1"/>
</dbReference>
<sequence>MGQKNIPEKLNDFRVYVNGSTDSKGISDLQLPPLESMTETVSGGGIAGEYESPNIGHLGSMKLTINWTVLNDDLTEFLKPQTLMIDCRLANQEYNPTKGKHEFVPNKVLVRGIPTSNDPGKAEKGTPYEGSSEVEVLYMKLERDGRTILEFDKINYIYKVDGVDYMADLREALGM</sequence>
<evidence type="ECO:0000313" key="2">
    <source>
        <dbReference type="Proteomes" id="UP000480246"/>
    </source>
</evidence>
<protein>
    <submittedName>
        <fullName evidence="1">Phage tail protein</fullName>
    </submittedName>
</protein>
<keyword evidence="2" id="KW-1185">Reference proteome</keyword>
<dbReference type="EMBL" id="WEID01000099">
    <property type="protein sequence ID" value="KAB8126906.1"/>
    <property type="molecule type" value="Genomic_DNA"/>
</dbReference>
<dbReference type="Pfam" id="PF04985">
    <property type="entry name" value="Phage_tube"/>
    <property type="match status" value="1"/>
</dbReference>
<name>A0A7C8KSM3_9BACI</name>
<accession>A0A7C8KSM3</accession>
<comment type="caution">
    <text evidence="1">The sequence shown here is derived from an EMBL/GenBank/DDBJ whole genome shotgun (WGS) entry which is preliminary data.</text>
</comment>
<gene>
    <name evidence="1" type="ORF">F9U64_18980</name>
</gene>
<dbReference type="InterPro" id="IPR006498">
    <property type="entry name" value="Tail_tube"/>
</dbReference>
<dbReference type="AlphaFoldDB" id="A0A7C8KSM3"/>
<dbReference type="Proteomes" id="UP000480246">
    <property type="component" value="Unassembled WGS sequence"/>
</dbReference>
<reference evidence="1 2" key="1">
    <citation type="submission" date="2019-10" db="EMBL/GenBank/DDBJ databases">
        <title>Gracilibacillus sp. nov. isolated from rice seeds.</title>
        <authorList>
            <person name="He S."/>
        </authorList>
    </citation>
    <scope>NUCLEOTIDE SEQUENCE [LARGE SCALE GENOMIC DNA]</scope>
    <source>
        <strain evidence="1 2">TD8</strain>
    </source>
</reference>
<evidence type="ECO:0000313" key="1">
    <source>
        <dbReference type="EMBL" id="KAB8126906.1"/>
    </source>
</evidence>